<dbReference type="CDD" id="cd00070">
    <property type="entry name" value="GLECT"/>
    <property type="match status" value="2"/>
</dbReference>
<keyword evidence="13" id="KW-1185">Reference proteome</keyword>
<keyword evidence="7" id="KW-0443">Lipid metabolism</keyword>
<dbReference type="FunFam" id="3.60.60.10:FF:000006">
    <property type="entry name" value="N-acylethanolamine-hydrolyzing acid amidase"/>
    <property type="match status" value="1"/>
</dbReference>
<comment type="similarity">
    <text evidence="3">Belongs to the acid ceramidase family.</text>
</comment>
<evidence type="ECO:0000256" key="9">
    <source>
        <dbReference type="ARBA" id="ARBA00023180"/>
    </source>
</evidence>
<accession>A0A8S1GWL8</accession>
<dbReference type="SMART" id="SM00908">
    <property type="entry name" value="Gal-bind_lectin"/>
    <property type="match status" value="2"/>
</dbReference>
<dbReference type="PROSITE" id="PS51304">
    <property type="entry name" value="GALECTIN"/>
    <property type="match status" value="2"/>
</dbReference>
<feature type="domain" description="Galectin" evidence="11">
    <location>
        <begin position="528"/>
        <end position="655"/>
    </location>
</feature>
<comment type="caution">
    <text evidence="12">The sequence shown here is derived from an EMBL/GenBank/DDBJ whole genome shotgun (WGS) entry which is preliminary data.</text>
</comment>
<dbReference type="AlphaFoldDB" id="A0A8S1GWL8"/>
<dbReference type="PANTHER" id="PTHR28583:SF4">
    <property type="entry name" value="N-ACYLETHANOLAMINE-HYDROLYZING ACID AMIDASE"/>
    <property type="match status" value="1"/>
</dbReference>
<keyword evidence="4" id="KW-0732">Signal</keyword>
<dbReference type="FunFam" id="2.60.120.200:FF:000276">
    <property type="entry name" value="Galectin"/>
    <property type="match status" value="1"/>
</dbReference>
<dbReference type="SMART" id="SM00276">
    <property type="entry name" value="GLECT"/>
    <property type="match status" value="2"/>
</dbReference>
<dbReference type="Pfam" id="PF00337">
    <property type="entry name" value="Gal-bind_lectin"/>
    <property type="match status" value="2"/>
</dbReference>
<evidence type="ECO:0000256" key="7">
    <source>
        <dbReference type="ARBA" id="ARBA00023098"/>
    </source>
</evidence>
<dbReference type="InterPro" id="IPR001079">
    <property type="entry name" value="Galectin_CRD"/>
</dbReference>
<evidence type="ECO:0000256" key="5">
    <source>
        <dbReference type="ARBA" id="ARBA00022734"/>
    </source>
</evidence>
<dbReference type="Pfam" id="PF02275">
    <property type="entry name" value="CBAH"/>
    <property type="match status" value="1"/>
</dbReference>
<evidence type="ECO:0000256" key="10">
    <source>
        <dbReference type="ARBA" id="ARBA00023228"/>
    </source>
</evidence>
<evidence type="ECO:0000256" key="4">
    <source>
        <dbReference type="ARBA" id="ARBA00022729"/>
    </source>
</evidence>
<dbReference type="GO" id="GO:0006629">
    <property type="term" value="P:lipid metabolic process"/>
    <property type="evidence" value="ECO:0007669"/>
    <property type="project" value="UniProtKB-KW"/>
</dbReference>
<dbReference type="InterPro" id="IPR013320">
    <property type="entry name" value="ConA-like_dom_sf"/>
</dbReference>
<comment type="subcellular location">
    <subcellularLocation>
        <location evidence="1">Lysosome</location>
    </subcellularLocation>
</comment>
<keyword evidence="5" id="KW-0430">Lectin</keyword>
<keyword evidence="9" id="KW-0325">Glycoprotein</keyword>
<dbReference type="EMBL" id="CAJGYM010000007">
    <property type="protein sequence ID" value="CAD6187729.1"/>
    <property type="molecule type" value="Genomic_DNA"/>
</dbReference>
<reference evidence="12" key="1">
    <citation type="submission" date="2020-10" db="EMBL/GenBank/DDBJ databases">
        <authorList>
            <person name="Kikuchi T."/>
        </authorList>
    </citation>
    <scope>NUCLEOTIDE SEQUENCE</scope>
    <source>
        <strain evidence="12">NKZ352</strain>
    </source>
</reference>
<evidence type="ECO:0000313" key="13">
    <source>
        <dbReference type="Proteomes" id="UP000835052"/>
    </source>
</evidence>
<dbReference type="Proteomes" id="UP000835052">
    <property type="component" value="Unassembled WGS sequence"/>
</dbReference>
<gene>
    <name evidence="12" type="ORF">CAUJ_LOCUS3648</name>
</gene>
<evidence type="ECO:0000256" key="8">
    <source>
        <dbReference type="ARBA" id="ARBA00023145"/>
    </source>
</evidence>
<proteinExistence type="inferred from homology"/>
<dbReference type="Gene3D" id="2.60.120.200">
    <property type="match status" value="2"/>
</dbReference>
<evidence type="ECO:0000256" key="6">
    <source>
        <dbReference type="ARBA" id="ARBA00022801"/>
    </source>
</evidence>
<dbReference type="GO" id="GO:0030246">
    <property type="term" value="F:carbohydrate binding"/>
    <property type="evidence" value="ECO:0007669"/>
    <property type="project" value="UniProtKB-KW"/>
</dbReference>
<dbReference type="InterPro" id="IPR029132">
    <property type="entry name" value="CBAH/NAAA_C"/>
</dbReference>
<protein>
    <recommendedName>
        <fullName evidence="11">Galectin domain-containing protein</fullName>
    </recommendedName>
</protein>
<name>A0A8S1GWL8_9PELO</name>
<dbReference type="GO" id="GO:0016810">
    <property type="term" value="F:hydrolase activity, acting on carbon-nitrogen (but not peptide) bonds"/>
    <property type="evidence" value="ECO:0007669"/>
    <property type="project" value="TreeGrafter"/>
</dbReference>
<dbReference type="PANTHER" id="PTHR28583">
    <property type="entry name" value="ACID AMIDASE"/>
    <property type="match status" value="1"/>
</dbReference>
<keyword evidence="6" id="KW-0378">Hydrolase</keyword>
<organism evidence="12 13">
    <name type="scientific">Caenorhabditis auriculariae</name>
    <dbReference type="NCBI Taxonomy" id="2777116"/>
    <lineage>
        <taxon>Eukaryota</taxon>
        <taxon>Metazoa</taxon>
        <taxon>Ecdysozoa</taxon>
        <taxon>Nematoda</taxon>
        <taxon>Chromadorea</taxon>
        <taxon>Rhabditida</taxon>
        <taxon>Rhabditina</taxon>
        <taxon>Rhabditomorpha</taxon>
        <taxon>Rhabditoidea</taxon>
        <taxon>Rhabditidae</taxon>
        <taxon>Peloderinae</taxon>
        <taxon>Caenorhabditis</taxon>
    </lineage>
</organism>
<evidence type="ECO:0000259" key="11">
    <source>
        <dbReference type="PROSITE" id="PS51304"/>
    </source>
</evidence>
<keyword evidence="8" id="KW-0865">Zymogen</keyword>
<feature type="domain" description="Galectin" evidence="11">
    <location>
        <begin position="387"/>
        <end position="519"/>
    </location>
</feature>
<evidence type="ECO:0000256" key="2">
    <source>
        <dbReference type="ARBA" id="ARBA00005189"/>
    </source>
</evidence>
<dbReference type="SUPFAM" id="SSF49899">
    <property type="entry name" value="Concanavalin A-like lectins/glucanases"/>
    <property type="match status" value="2"/>
</dbReference>
<dbReference type="OrthoDB" id="6251307at2759"/>
<evidence type="ECO:0000256" key="1">
    <source>
        <dbReference type="ARBA" id="ARBA00004371"/>
    </source>
</evidence>
<sequence length="656" mass="75574">MHKTSTHYTTPPVASRRLRARPYLRWKTFDELFLSRLWGLSTHKVSILNSLSSGDHALVRREQKSRPTTKEKYVPEFAQKLVWWFASKLSYFFDEDYRLELEGFAKTSGLPLGEIVGLNILYDISAFDRQHILSLGCTSIVAENSKGEIFHGRNLDYEMGGLLKNITVYVDFTKGGKILYSGVTFALYNGLLTGQRPGAFTVSLNARYSGAYVYNILMELYTRFRRPVSYFIREVLHNKRTYDEALQAFSTEHLISPSYIVIGGTKSGQGAVVSRNRWKAKDVYTLNWEKKRWFLVETNFDHWNEDHDERRLKAIEELKNVGPVYLNGQSMMKVISSHPVNNNMTIFSSSFSAKYPNLILPYATRQHQHSSTLLIMHHGDVPLPVPYNSRLGQPLQAGQTLNIHGRINEGAQVAELNLLHGANEIGPLSQVILHLKLNFHDKKFIMNTFTDGAWGKEERESMPFKAGHEFDLRIRVLEESLEVSADGKKIHEFKHRLPYNSIEFLQFKGDATLTGVHWGGRFYQIPWETAFPHGSLGSGQRIHLYGVPKGDRWNFDLLARNGDILFHLNPRFKEKTIVRNAHKNGFWEKEEREGDFPLEKERGFDMTIVNEPYSIQIFINNQRFGTFEHRTPNPESDYIGMRIDGDIEMTGIEFSH</sequence>
<keyword evidence="10" id="KW-0458">Lysosome</keyword>
<evidence type="ECO:0000256" key="3">
    <source>
        <dbReference type="ARBA" id="ARBA00005730"/>
    </source>
</evidence>
<evidence type="ECO:0000313" key="12">
    <source>
        <dbReference type="EMBL" id="CAD6187729.1"/>
    </source>
</evidence>
<dbReference type="Gene3D" id="3.60.60.10">
    <property type="entry name" value="Penicillin V Acylase, Chain A"/>
    <property type="match status" value="1"/>
</dbReference>
<dbReference type="GO" id="GO:0005764">
    <property type="term" value="C:lysosome"/>
    <property type="evidence" value="ECO:0007669"/>
    <property type="project" value="UniProtKB-SubCell"/>
</dbReference>
<comment type="pathway">
    <text evidence="2">Lipid metabolism.</text>
</comment>